<accession>A0AAN9FF63</accession>
<keyword evidence="2" id="KW-1185">Reference proteome</keyword>
<evidence type="ECO:0000313" key="1">
    <source>
        <dbReference type="EMBL" id="KAK7274399.1"/>
    </source>
</evidence>
<name>A0AAN9FF63_CROPI</name>
<reference evidence="1 2" key="1">
    <citation type="submission" date="2024-01" db="EMBL/GenBank/DDBJ databases">
        <title>The genomes of 5 underutilized Papilionoideae crops provide insights into root nodulation and disease resistanc.</title>
        <authorList>
            <person name="Yuan L."/>
        </authorList>
    </citation>
    <scope>NUCLEOTIDE SEQUENCE [LARGE SCALE GENOMIC DNA]</scope>
    <source>
        <strain evidence="1">ZHUSHIDOU_FW_LH</strain>
        <tissue evidence="1">Leaf</tissue>
    </source>
</reference>
<dbReference type="AlphaFoldDB" id="A0AAN9FF63"/>
<dbReference type="EMBL" id="JAYWIO010000003">
    <property type="protein sequence ID" value="KAK7274399.1"/>
    <property type="molecule type" value="Genomic_DNA"/>
</dbReference>
<protein>
    <submittedName>
        <fullName evidence="1">Uncharacterized protein</fullName>
    </submittedName>
</protein>
<proteinExistence type="predicted"/>
<organism evidence="1 2">
    <name type="scientific">Crotalaria pallida</name>
    <name type="common">Smooth rattlebox</name>
    <name type="synonym">Crotalaria striata</name>
    <dbReference type="NCBI Taxonomy" id="3830"/>
    <lineage>
        <taxon>Eukaryota</taxon>
        <taxon>Viridiplantae</taxon>
        <taxon>Streptophyta</taxon>
        <taxon>Embryophyta</taxon>
        <taxon>Tracheophyta</taxon>
        <taxon>Spermatophyta</taxon>
        <taxon>Magnoliopsida</taxon>
        <taxon>eudicotyledons</taxon>
        <taxon>Gunneridae</taxon>
        <taxon>Pentapetalae</taxon>
        <taxon>rosids</taxon>
        <taxon>fabids</taxon>
        <taxon>Fabales</taxon>
        <taxon>Fabaceae</taxon>
        <taxon>Papilionoideae</taxon>
        <taxon>50 kb inversion clade</taxon>
        <taxon>genistoids sensu lato</taxon>
        <taxon>core genistoids</taxon>
        <taxon>Crotalarieae</taxon>
        <taxon>Crotalaria</taxon>
    </lineage>
</organism>
<gene>
    <name evidence="1" type="ORF">RIF29_15484</name>
</gene>
<comment type="caution">
    <text evidence="1">The sequence shown here is derived from an EMBL/GenBank/DDBJ whole genome shotgun (WGS) entry which is preliminary data.</text>
</comment>
<dbReference type="Proteomes" id="UP001372338">
    <property type="component" value="Unassembled WGS sequence"/>
</dbReference>
<evidence type="ECO:0000313" key="2">
    <source>
        <dbReference type="Proteomes" id="UP001372338"/>
    </source>
</evidence>
<sequence length="70" mass="8468">MDTCIILQVVLYSWEEHRSKCCMIRSYFRQVTLSVHFLLLLMESRLRIEGRELRIEYSFIRKVVGVPTKF</sequence>